<proteinExistence type="predicted"/>
<feature type="compositionally biased region" description="Basic residues" evidence="1">
    <location>
        <begin position="18"/>
        <end position="33"/>
    </location>
</feature>
<dbReference type="EMBL" id="CVQH01025000">
    <property type="protein sequence ID" value="CRK37834.1"/>
    <property type="molecule type" value="Genomic_DNA"/>
</dbReference>
<sequence length="94" mass="10499">AHPQRGPRPRGLGPRAARAPRRRRPHRHARVRPRGAGPLHRPGPGREPVLRGRGAAGRRRGVQEQRADALLQGHWRRVRAVGSRLHPRLSEAAC</sequence>
<dbReference type="AlphaFoldDB" id="A0A0G4MUH9"/>
<name>A0A0G4MUH9_VERLO</name>
<feature type="region of interest" description="Disordered" evidence="1">
    <location>
        <begin position="1"/>
        <end position="68"/>
    </location>
</feature>
<evidence type="ECO:0000313" key="2">
    <source>
        <dbReference type="EMBL" id="CRK37834.1"/>
    </source>
</evidence>
<reference evidence="2 3" key="1">
    <citation type="submission" date="2015-05" db="EMBL/GenBank/DDBJ databases">
        <authorList>
            <person name="Wang D.B."/>
            <person name="Wang M."/>
        </authorList>
    </citation>
    <scope>NUCLEOTIDE SEQUENCE [LARGE SCALE GENOMIC DNA]</scope>
    <source>
        <strain evidence="2">VL1</strain>
    </source>
</reference>
<gene>
    <name evidence="2" type="ORF">BN1708_020375</name>
</gene>
<evidence type="ECO:0000313" key="3">
    <source>
        <dbReference type="Proteomes" id="UP000044602"/>
    </source>
</evidence>
<evidence type="ECO:0000256" key="1">
    <source>
        <dbReference type="SAM" id="MobiDB-lite"/>
    </source>
</evidence>
<organism evidence="2 3">
    <name type="scientific">Verticillium longisporum</name>
    <name type="common">Verticillium dahliae var. longisporum</name>
    <dbReference type="NCBI Taxonomy" id="100787"/>
    <lineage>
        <taxon>Eukaryota</taxon>
        <taxon>Fungi</taxon>
        <taxon>Dikarya</taxon>
        <taxon>Ascomycota</taxon>
        <taxon>Pezizomycotina</taxon>
        <taxon>Sordariomycetes</taxon>
        <taxon>Hypocreomycetidae</taxon>
        <taxon>Glomerellales</taxon>
        <taxon>Plectosphaerellaceae</taxon>
        <taxon>Verticillium</taxon>
    </lineage>
</organism>
<dbReference type="Proteomes" id="UP000044602">
    <property type="component" value="Unassembled WGS sequence"/>
</dbReference>
<keyword evidence="3" id="KW-1185">Reference proteome</keyword>
<protein>
    <submittedName>
        <fullName evidence="2">Uncharacterized protein</fullName>
    </submittedName>
</protein>
<feature type="non-terminal residue" evidence="2">
    <location>
        <position position="94"/>
    </location>
</feature>
<feature type="non-terminal residue" evidence="2">
    <location>
        <position position="1"/>
    </location>
</feature>
<accession>A0A0G4MUH9</accession>